<evidence type="ECO:0000256" key="2">
    <source>
        <dbReference type="ARBA" id="ARBA00022679"/>
    </source>
</evidence>
<comment type="caution">
    <text evidence="9">The sequence shown here is derived from an EMBL/GenBank/DDBJ whole genome shotgun (WGS) entry which is preliminary data.</text>
</comment>
<evidence type="ECO:0000259" key="8">
    <source>
        <dbReference type="PROSITE" id="PS52029"/>
    </source>
</evidence>
<feature type="domain" description="L,D-TPase catalytic" evidence="8">
    <location>
        <begin position="167"/>
        <end position="287"/>
    </location>
</feature>
<feature type="region of interest" description="Disordered" evidence="7">
    <location>
        <begin position="140"/>
        <end position="168"/>
    </location>
</feature>
<dbReference type="Pfam" id="PF03734">
    <property type="entry name" value="YkuD"/>
    <property type="match status" value="1"/>
</dbReference>
<comment type="pathway">
    <text evidence="1 6">Cell wall biogenesis; peptidoglycan biosynthesis.</text>
</comment>
<evidence type="ECO:0000313" key="9">
    <source>
        <dbReference type="EMBL" id="KTS07639.1"/>
    </source>
</evidence>
<dbReference type="UniPathway" id="UPA00219"/>
<dbReference type="SUPFAM" id="SSF141523">
    <property type="entry name" value="L,D-transpeptidase catalytic domain-like"/>
    <property type="match status" value="1"/>
</dbReference>
<dbReference type="EMBL" id="LDRV01000115">
    <property type="protein sequence ID" value="KTS07639.1"/>
    <property type="molecule type" value="Genomic_DNA"/>
</dbReference>
<protein>
    <recommendedName>
        <fullName evidence="8">L,D-TPase catalytic domain-containing protein</fullName>
    </recommendedName>
</protein>
<dbReference type="PROSITE" id="PS52029">
    <property type="entry name" value="LD_TPASE"/>
    <property type="match status" value="1"/>
</dbReference>
<keyword evidence="4 6" id="KW-0573">Peptidoglycan synthesis</keyword>
<feature type="active site" description="Nucleophile" evidence="6">
    <location>
        <position position="264"/>
    </location>
</feature>
<keyword evidence="2" id="KW-0808">Transferase</keyword>
<proteinExistence type="predicted"/>
<keyword evidence="3 6" id="KW-0133">Cell shape</keyword>
<feature type="active site" description="Proton donor/acceptor" evidence="6">
    <location>
        <position position="251"/>
    </location>
</feature>
<evidence type="ECO:0000256" key="4">
    <source>
        <dbReference type="ARBA" id="ARBA00022984"/>
    </source>
</evidence>
<keyword evidence="5 6" id="KW-0961">Cell wall biogenesis/degradation</keyword>
<gene>
    <name evidence="9" type="ORF">RSA3_16430</name>
</gene>
<evidence type="ECO:0000256" key="1">
    <source>
        <dbReference type="ARBA" id="ARBA00004752"/>
    </source>
</evidence>
<dbReference type="Proteomes" id="UP000072189">
    <property type="component" value="Unassembled WGS sequence"/>
</dbReference>
<dbReference type="GO" id="GO:0008360">
    <property type="term" value="P:regulation of cell shape"/>
    <property type="evidence" value="ECO:0007669"/>
    <property type="project" value="UniProtKB-UniRule"/>
</dbReference>
<dbReference type="GO" id="GO:0009252">
    <property type="term" value="P:peptidoglycan biosynthetic process"/>
    <property type="evidence" value="ECO:0007669"/>
    <property type="project" value="UniProtKB-UniPathway"/>
</dbReference>
<dbReference type="Gene3D" id="2.40.440.10">
    <property type="entry name" value="L,D-transpeptidase catalytic domain-like"/>
    <property type="match status" value="1"/>
</dbReference>
<sequence>MVVGTTVVSLVVGAALPGLTSAPPTDVEVGKIETIDDTGSPSSAVPAISAAQVGDLPEARYDAVVPGLVPWRDLVAPGADVATFTIDQDVPLYSADRATPVARLAARDFLDAPTTVVGIARQDGWVLVLTPARQILPSMAGDGRAPAQSAGWVPEGRLTRSPEQPSQRVVISVERQSVEITDQGGVVIASFPAGVGAADTPTPAGVTGYLAQRYVDPSQGTGDHPIQLTSLHSTAADEPYGGADGGLIGIHYQETATGAVSHGCIRLSADALAAINALPLGTLVSVV</sequence>
<name>A0A147F387_MICTE</name>
<dbReference type="GO" id="GO:0016740">
    <property type="term" value="F:transferase activity"/>
    <property type="evidence" value="ECO:0007669"/>
    <property type="project" value="UniProtKB-KW"/>
</dbReference>
<evidence type="ECO:0000256" key="5">
    <source>
        <dbReference type="ARBA" id="ARBA00023316"/>
    </source>
</evidence>
<dbReference type="PATRIC" id="fig|2033.7.peg.477"/>
<organism evidence="9 10">
    <name type="scientific">Microbacterium testaceum</name>
    <name type="common">Aureobacterium testaceum</name>
    <name type="synonym">Brevibacterium testaceum</name>
    <dbReference type="NCBI Taxonomy" id="2033"/>
    <lineage>
        <taxon>Bacteria</taxon>
        <taxon>Bacillati</taxon>
        <taxon>Actinomycetota</taxon>
        <taxon>Actinomycetes</taxon>
        <taxon>Micrococcales</taxon>
        <taxon>Microbacteriaceae</taxon>
        <taxon>Microbacterium</taxon>
    </lineage>
</organism>
<evidence type="ECO:0000256" key="3">
    <source>
        <dbReference type="ARBA" id="ARBA00022960"/>
    </source>
</evidence>
<dbReference type="GO" id="GO:0071555">
    <property type="term" value="P:cell wall organization"/>
    <property type="evidence" value="ECO:0007669"/>
    <property type="project" value="UniProtKB-UniRule"/>
</dbReference>
<evidence type="ECO:0000256" key="7">
    <source>
        <dbReference type="SAM" id="MobiDB-lite"/>
    </source>
</evidence>
<dbReference type="InterPro" id="IPR038063">
    <property type="entry name" value="Transpep_catalytic_dom"/>
</dbReference>
<accession>A0A147F387</accession>
<dbReference type="CDD" id="cd16913">
    <property type="entry name" value="YkuD_like"/>
    <property type="match status" value="1"/>
</dbReference>
<evidence type="ECO:0000256" key="6">
    <source>
        <dbReference type="PROSITE-ProRule" id="PRU01373"/>
    </source>
</evidence>
<reference evidence="9 10" key="1">
    <citation type="journal article" date="2016" name="Front. Microbiol.">
        <title>Genomic Resource of Rice Seed Associated Bacteria.</title>
        <authorList>
            <person name="Midha S."/>
            <person name="Bansal K."/>
            <person name="Sharma S."/>
            <person name="Kumar N."/>
            <person name="Patil P.P."/>
            <person name="Chaudhry V."/>
            <person name="Patil P.B."/>
        </authorList>
    </citation>
    <scope>NUCLEOTIDE SEQUENCE [LARGE SCALE GENOMIC DNA]</scope>
    <source>
        <strain evidence="9 10">RSA3</strain>
    </source>
</reference>
<dbReference type="AlphaFoldDB" id="A0A147F387"/>
<evidence type="ECO:0000313" key="10">
    <source>
        <dbReference type="Proteomes" id="UP000072189"/>
    </source>
</evidence>
<dbReference type="InterPro" id="IPR005490">
    <property type="entry name" value="LD_TPept_cat_dom"/>
</dbReference>